<protein>
    <submittedName>
        <fullName evidence="1">Uncharacterized protein</fullName>
    </submittedName>
</protein>
<dbReference type="EMBL" id="MU273466">
    <property type="protein sequence ID" value="KAI0036994.1"/>
    <property type="molecule type" value="Genomic_DNA"/>
</dbReference>
<keyword evidence="2" id="KW-1185">Reference proteome</keyword>
<dbReference type="Proteomes" id="UP000814128">
    <property type="component" value="Unassembled WGS sequence"/>
</dbReference>
<name>A0ACB8QYR1_9AGAM</name>
<evidence type="ECO:0000313" key="2">
    <source>
        <dbReference type="Proteomes" id="UP000814128"/>
    </source>
</evidence>
<organism evidence="1 2">
    <name type="scientific">Vararia minispora EC-137</name>
    <dbReference type="NCBI Taxonomy" id="1314806"/>
    <lineage>
        <taxon>Eukaryota</taxon>
        <taxon>Fungi</taxon>
        <taxon>Dikarya</taxon>
        <taxon>Basidiomycota</taxon>
        <taxon>Agaricomycotina</taxon>
        <taxon>Agaricomycetes</taxon>
        <taxon>Russulales</taxon>
        <taxon>Lachnocladiaceae</taxon>
        <taxon>Vararia</taxon>
    </lineage>
</organism>
<comment type="caution">
    <text evidence="1">The sequence shown here is derived from an EMBL/GenBank/DDBJ whole genome shotgun (WGS) entry which is preliminary data.</text>
</comment>
<accession>A0ACB8QYR1</accession>
<proteinExistence type="predicted"/>
<reference evidence="1" key="2">
    <citation type="journal article" date="2022" name="New Phytol.">
        <title>Evolutionary transition to the ectomycorrhizal habit in the genomes of a hyperdiverse lineage of mushroom-forming fungi.</title>
        <authorList>
            <person name="Looney B."/>
            <person name="Miyauchi S."/>
            <person name="Morin E."/>
            <person name="Drula E."/>
            <person name="Courty P.E."/>
            <person name="Kohler A."/>
            <person name="Kuo A."/>
            <person name="LaButti K."/>
            <person name="Pangilinan J."/>
            <person name="Lipzen A."/>
            <person name="Riley R."/>
            <person name="Andreopoulos W."/>
            <person name="He G."/>
            <person name="Johnson J."/>
            <person name="Nolan M."/>
            <person name="Tritt A."/>
            <person name="Barry K.W."/>
            <person name="Grigoriev I.V."/>
            <person name="Nagy L.G."/>
            <person name="Hibbett D."/>
            <person name="Henrissat B."/>
            <person name="Matheny P.B."/>
            <person name="Labbe J."/>
            <person name="Martin F.M."/>
        </authorList>
    </citation>
    <scope>NUCLEOTIDE SEQUENCE</scope>
    <source>
        <strain evidence="1">EC-137</strain>
    </source>
</reference>
<sequence length="408" mass="43903">MPVVSSFRTFLFILALFAPFSVANPPVQPDGASGDNLPHPSTTLPPNSRECSLAAARFNKRTIGDLHYPRHTRHGRWAAHVAKRLSMDVRKEPASRNPPDPITYNIFPFATERPTPTAAFVEDVNKPSPSAEPLGPNEAQVIQSPLKHSDMPSKHKIVAIVGGGAIIALIFFILIVKLTRDALRKPRAKNKSTGAIEWRMSFSNQATSEKRAPEAEEISNCSTESFQTATSTHTNSVGSALPRIKKPDASPSSPSKSSTSMDAAPELPIVVFDPPCAPAPAFPPPVPPMPLVPIRYAELLSPMANLAAHNQTSARGSLLPLGSSISDPTVASESPPHKRTQSVPESILRRSAARSLASDDGYWDMLDLLTRPESGSESDSVRLSGSTTRSSRSKSESEVMVSSSKPIF</sequence>
<evidence type="ECO:0000313" key="1">
    <source>
        <dbReference type="EMBL" id="KAI0036994.1"/>
    </source>
</evidence>
<reference evidence="1" key="1">
    <citation type="submission" date="2021-02" db="EMBL/GenBank/DDBJ databases">
        <authorList>
            <consortium name="DOE Joint Genome Institute"/>
            <person name="Ahrendt S."/>
            <person name="Looney B.P."/>
            <person name="Miyauchi S."/>
            <person name="Morin E."/>
            <person name="Drula E."/>
            <person name="Courty P.E."/>
            <person name="Chicoki N."/>
            <person name="Fauchery L."/>
            <person name="Kohler A."/>
            <person name="Kuo A."/>
            <person name="Labutti K."/>
            <person name="Pangilinan J."/>
            <person name="Lipzen A."/>
            <person name="Riley R."/>
            <person name="Andreopoulos W."/>
            <person name="He G."/>
            <person name="Johnson J."/>
            <person name="Barry K.W."/>
            <person name="Grigoriev I.V."/>
            <person name="Nagy L."/>
            <person name="Hibbett D."/>
            <person name="Henrissat B."/>
            <person name="Matheny P.B."/>
            <person name="Labbe J."/>
            <person name="Martin F."/>
        </authorList>
    </citation>
    <scope>NUCLEOTIDE SEQUENCE</scope>
    <source>
        <strain evidence="1">EC-137</strain>
    </source>
</reference>
<gene>
    <name evidence="1" type="ORF">K488DRAFT_81496</name>
</gene>